<reference evidence="6" key="1">
    <citation type="submission" date="2016-04" db="EMBL/GenBank/DDBJ databases">
        <authorList>
            <person name="Evans L.H."/>
            <person name="Alamgir A."/>
            <person name="Owens N."/>
            <person name="Weber N.D."/>
            <person name="Virtaneva K."/>
            <person name="Barbian K."/>
            <person name="Babar A."/>
            <person name="Rosenke K."/>
        </authorList>
    </citation>
    <scope>NUCLEOTIDE SEQUENCE [LARGE SCALE GENOMIC DNA]</scope>
    <source>
        <strain evidence="6">CBS 101.48</strain>
    </source>
</reference>
<evidence type="ECO:0000256" key="4">
    <source>
        <dbReference type="PROSITE-ProRule" id="PRU00134"/>
    </source>
</evidence>
<dbReference type="STRING" id="4829.A0A168P1X1"/>
<dbReference type="SUPFAM" id="SSF48452">
    <property type="entry name" value="TPR-like"/>
    <property type="match status" value="1"/>
</dbReference>
<dbReference type="OrthoDB" id="3257538at2759"/>
<dbReference type="SUPFAM" id="SSF144232">
    <property type="entry name" value="HIT/MYND zinc finger-like"/>
    <property type="match status" value="1"/>
</dbReference>
<protein>
    <recommendedName>
        <fullName evidence="5">MYND-type domain-containing protein</fullName>
    </recommendedName>
</protein>
<dbReference type="Gene3D" id="6.10.140.2220">
    <property type="match status" value="1"/>
</dbReference>
<dbReference type="GO" id="GO:0008270">
    <property type="term" value="F:zinc ion binding"/>
    <property type="evidence" value="ECO:0007669"/>
    <property type="project" value="UniProtKB-KW"/>
</dbReference>
<dbReference type="InParanoid" id="A0A168P1X1"/>
<evidence type="ECO:0000256" key="3">
    <source>
        <dbReference type="ARBA" id="ARBA00022833"/>
    </source>
</evidence>
<dbReference type="Proteomes" id="UP000078561">
    <property type="component" value="Unassembled WGS sequence"/>
</dbReference>
<keyword evidence="2 4" id="KW-0863">Zinc-finger</keyword>
<feature type="domain" description="MYND-type" evidence="5">
    <location>
        <begin position="368"/>
        <end position="412"/>
    </location>
</feature>
<evidence type="ECO:0000259" key="5">
    <source>
        <dbReference type="PROSITE" id="PS50865"/>
    </source>
</evidence>
<proteinExistence type="predicted"/>
<accession>A0A168P1X1</accession>
<keyword evidence="3" id="KW-0862">Zinc</keyword>
<gene>
    <name evidence="6" type="primary">ABSGL_07363.1 scaffold 8789</name>
</gene>
<name>A0A168P1X1_ABSGL</name>
<dbReference type="AlphaFoldDB" id="A0A168P1X1"/>
<dbReference type="Gene3D" id="1.25.40.10">
    <property type="entry name" value="Tetratricopeptide repeat domain"/>
    <property type="match status" value="1"/>
</dbReference>
<dbReference type="Pfam" id="PF13181">
    <property type="entry name" value="TPR_8"/>
    <property type="match status" value="1"/>
</dbReference>
<keyword evidence="1" id="KW-0479">Metal-binding</keyword>
<dbReference type="InterPro" id="IPR019734">
    <property type="entry name" value="TPR_rpt"/>
</dbReference>
<keyword evidence="7" id="KW-1185">Reference proteome</keyword>
<evidence type="ECO:0000313" key="6">
    <source>
        <dbReference type="EMBL" id="SAM01620.1"/>
    </source>
</evidence>
<dbReference type="OMA" id="CAATHAK"/>
<dbReference type="SMART" id="SM00028">
    <property type="entry name" value="TPR"/>
    <property type="match status" value="2"/>
</dbReference>
<organism evidence="6">
    <name type="scientific">Absidia glauca</name>
    <name type="common">Pin mould</name>
    <dbReference type="NCBI Taxonomy" id="4829"/>
    <lineage>
        <taxon>Eukaryota</taxon>
        <taxon>Fungi</taxon>
        <taxon>Fungi incertae sedis</taxon>
        <taxon>Mucoromycota</taxon>
        <taxon>Mucoromycotina</taxon>
        <taxon>Mucoromycetes</taxon>
        <taxon>Mucorales</taxon>
        <taxon>Cunninghamellaceae</taxon>
        <taxon>Absidia</taxon>
    </lineage>
</organism>
<evidence type="ECO:0000256" key="1">
    <source>
        <dbReference type="ARBA" id="ARBA00022723"/>
    </source>
</evidence>
<dbReference type="PROSITE" id="PS01360">
    <property type="entry name" value="ZF_MYND_1"/>
    <property type="match status" value="1"/>
</dbReference>
<dbReference type="PROSITE" id="PS50865">
    <property type="entry name" value="ZF_MYND_2"/>
    <property type="match status" value="1"/>
</dbReference>
<dbReference type="InterPro" id="IPR011990">
    <property type="entry name" value="TPR-like_helical_dom_sf"/>
</dbReference>
<evidence type="ECO:0000313" key="7">
    <source>
        <dbReference type="Proteomes" id="UP000078561"/>
    </source>
</evidence>
<dbReference type="Pfam" id="PF01753">
    <property type="entry name" value="zf-MYND"/>
    <property type="match status" value="1"/>
</dbReference>
<evidence type="ECO:0000256" key="2">
    <source>
        <dbReference type="ARBA" id="ARBA00022771"/>
    </source>
</evidence>
<dbReference type="InterPro" id="IPR002893">
    <property type="entry name" value="Znf_MYND"/>
</dbReference>
<sequence length="418" mass="47329">MIVSHGNSAREKIKTAWGNDEGMEVDRCCDPDWWANKCQQWRTYSQNLTLTGEINSEGTQQFVVYDLLEARGKSGETDDPAVKCYQEAKALFRKGYDLCMTIPRSLDDSVLAKHEEDIKTSAETMVDAWLMDDKAAPMSERVLILGQQYEKVLLTNIPEDQKEGFFVKYSLLFSAWILLVGKQFDHCITTLSLAVDTYDDLTARIFFLRASCYFSTNQLDLGIKDLEKSLELDGNFNLAYSILGSVHMSLKNTDLALENFTTYLAKGHPDTPDNINALYSMALLKNKDGGDDYYHKAKAAEQRFKDLYGTHVSMNDVKRQAIQVYETPEEAQRLILAAMPKKQYNEKIERLIKAGILNTSYPASPDNCSRCGATHLKDTPGKPLLCCGGCKAIYYCCRECQKSDYKNHKATCKKNQQK</sequence>
<dbReference type="EMBL" id="LT553539">
    <property type="protein sequence ID" value="SAM01620.1"/>
    <property type="molecule type" value="Genomic_DNA"/>
</dbReference>